<keyword evidence="2" id="KW-1185">Reference proteome</keyword>
<protein>
    <submittedName>
        <fullName evidence="1">Uncharacterized protein</fullName>
    </submittedName>
</protein>
<evidence type="ECO:0000313" key="2">
    <source>
        <dbReference type="Proteomes" id="UP001230654"/>
    </source>
</evidence>
<gene>
    <name evidence="1" type="ORF">QF030_001720</name>
</gene>
<sequence>MPGTAAITVRATWSGTTSERIVPARWQATTIRPHASRTPRQPSLGIADSSAWRGVHGTVYGAVDVTTGGLERLTASAASPPVAQLLQQAVARQAAASGTAGKTVDVVAAPAADRRGSALVPGVLPPAPAGPRRIAVGAVASLLGLRGIRAVLAPAGGAHR</sequence>
<name>A0ABU0NK86_STRRH</name>
<dbReference type="EMBL" id="JAUSWV010000002">
    <property type="protein sequence ID" value="MDQ0579542.1"/>
    <property type="molecule type" value="Genomic_DNA"/>
</dbReference>
<evidence type="ECO:0000313" key="1">
    <source>
        <dbReference type="EMBL" id="MDQ0579542.1"/>
    </source>
</evidence>
<reference evidence="1 2" key="1">
    <citation type="submission" date="2023-07" db="EMBL/GenBank/DDBJ databases">
        <title>Comparative genomics of wheat-associated soil bacteria to identify genetic determinants of phenazine resistance.</title>
        <authorList>
            <person name="Mouncey N."/>
        </authorList>
    </citation>
    <scope>NUCLEOTIDE SEQUENCE [LARGE SCALE GENOMIC DNA]</scope>
    <source>
        <strain evidence="1 2">B2I6</strain>
    </source>
</reference>
<dbReference type="Proteomes" id="UP001230654">
    <property type="component" value="Unassembled WGS sequence"/>
</dbReference>
<organism evidence="1 2">
    <name type="scientific">Streptomyces rishiriensis</name>
    <dbReference type="NCBI Taxonomy" id="68264"/>
    <lineage>
        <taxon>Bacteria</taxon>
        <taxon>Bacillati</taxon>
        <taxon>Actinomycetota</taxon>
        <taxon>Actinomycetes</taxon>
        <taxon>Kitasatosporales</taxon>
        <taxon>Streptomycetaceae</taxon>
        <taxon>Streptomyces</taxon>
    </lineage>
</organism>
<accession>A0ABU0NK86</accession>
<comment type="caution">
    <text evidence="1">The sequence shown here is derived from an EMBL/GenBank/DDBJ whole genome shotgun (WGS) entry which is preliminary data.</text>
</comment>
<proteinExistence type="predicted"/>